<feature type="transmembrane region" description="Helical" evidence="2">
    <location>
        <begin position="127"/>
        <end position="151"/>
    </location>
</feature>
<feature type="transmembrane region" description="Helical" evidence="2">
    <location>
        <begin position="61"/>
        <end position="80"/>
    </location>
</feature>
<dbReference type="AlphaFoldDB" id="A0A010ZXU0"/>
<evidence type="ECO:0000256" key="1">
    <source>
        <dbReference type="SAM" id="MobiDB-lite"/>
    </source>
</evidence>
<protein>
    <submittedName>
        <fullName evidence="3">Uncharacterized protein</fullName>
    </submittedName>
</protein>
<keyword evidence="4" id="KW-1185">Reference proteome</keyword>
<feature type="transmembrane region" description="Helical" evidence="2">
    <location>
        <begin position="163"/>
        <end position="184"/>
    </location>
</feature>
<keyword evidence="2" id="KW-0472">Membrane</keyword>
<proteinExistence type="predicted"/>
<feature type="region of interest" description="Disordered" evidence="1">
    <location>
        <begin position="1"/>
        <end position="33"/>
    </location>
</feature>
<name>A0A010ZXU0_9ACTN</name>
<keyword evidence="2" id="KW-1133">Transmembrane helix</keyword>
<comment type="caution">
    <text evidence="3">The sequence shown here is derived from an EMBL/GenBank/DDBJ whole genome shotgun (WGS) entry which is preliminary data.</text>
</comment>
<evidence type="ECO:0000313" key="3">
    <source>
        <dbReference type="EMBL" id="EXG82037.1"/>
    </source>
</evidence>
<dbReference type="HOGENOM" id="CLU_1265195_0_0_11"/>
<sequence>MAHRHDQSGSRPEPASGSPFEIPDPYGQTEGSASASGVAAPLLAGGALALAGVVVQQEDALRYPGVVLLVLVGAILMLVASVQCGMWARQYAVAPTDIQQWWPDPNLTRKAAILRDQKFHAHRHRVWAVRVTLTFNLGVLLLWIALAVAVAPKSDVHEPAWRWGAATLAALGVLAEAAWIALVARGPVVPGQCLGWASRWLYGKPVTPPPAGPGSDVS</sequence>
<dbReference type="Proteomes" id="UP000021053">
    <property type="component" value="Unassembled WGS sequence"/>
</dbReference>
<keyword evidence="2" id="KW-0812">Transmembrane</keyword>
<feature type="transmembrane region" description="Helical" evidence="2">
    <location>
        <begin position="38"/>
        <end position="55"/>
    </location>
</feature>
<reference evidence="3 4" key="1">
    <citation type="submission" date="2013-07" db="EMBL/GenBank/DDBJ databases">
        <authorList>
            <consortium name="DOE Joint Genome Institute"/>
            <person name="Eisen J."/>
            <person name="Huntemann M."/>
            <person name="Han J."/>
            <person name="Chen A."/>
            <person name="Kyrpides N."/>
            <person name="Mavromatis K."/>
            <person name="Markowitz V."/>
            <person name="Palaniappan K."/>
            <person name="Ivanova N."/>
            <person name="Schaumberg A."/>
            <person name="Pati A."/>
            <person name="Liolios K."/>
            <person name="Nordberg H.P."/>
            <person name="Cantor M.N."/>
            <person name="Hua S.X."/>
            <person name="Woyke T."/>
        </authorList>
    </citation>
    <scope>NUCLEOTIDE SEQUENCE [LARGE SCALE GENOMIC DNA]</scope>
    <source>
        <strain evidence="3 4">DSM 44712</strain>
    </source>
</reference>
<dbReference type="EMBL" id="JFBT01000001">
    <property type="protein sequence ID" value="EXG82037.1"/>
    <property type="molecule type" value="Genomic_DNA"/>
</dbReference>
<accession>A0A010ZXU0</accession>
<dbReference type="RefSeq" id="WP_035851557.1">
    <property type="nucleotide sequence ID" value="NZ_KK073874.1"/>
</dbReference>
<evidence type="ECO:0000256" key="2">
    <source>
        <dbReference type="SAM" id="Phobius"/>
    </source>
</evidence>
<gene>
    <name evidence="3" type="ORF">CryarDRAFT_3169</name>
</gene>
<organism evidence="3 4">
    <name type="scientific">Cryptosporangium arvum DSM 44712</name>
    <dbReference type="NCBI Taxonomy" id="927661"/>
    <lineage>
        <taxon>Bacteria</taxon>
        <taxon>Bacillati</taxon>
        <taxon>Actinomycetota</taxon>
        <taxon>Actinomycetes</taxon>
        <taxon>Cryptosporangiales</taxon>
        <taxon>Cryptosporangiaceae</taxon>
        <taxon>Cryptosporangium</taxon>
    </lineage>
</organism>
<evidence type="ECO:0000313" key="4">
    <source>
        <dbReference type="Proteomes" id="UP000021053"/>
    </source>
</evidence>